<proteinExistence type="predicted"/>
<evidence type="ECO:0000313" key="2">
    <source>
        <dbReference type="EMBL" id="SFM54585.1"/>
    </source>
</evidence>
<dbReference type="OrthoDB" id="5975812at2"/>
<keyword evidence="3" id="KW-1185">Reference proteome</keyword>
<evidence type="ECO:0000313" key="3">
    <source>
        <dbReference type="Proteomes" id="UP000243629"/>
    </source>
</evidence>
<gene>
    <name evidence="2" type="ORF">SAMN05216217_107131</name>
</gene>
<feature type="signal peptide" evidence="1">
    <location>
        <begin position="1"/>
        <end position="22"/>
    </location>
</feature>
<sequence length="123" mass="13809">MRVYLLPLTFTLALMSSAAATADDAVKHFKGLQSETLEQAVNNFSEYNNQLEAILAGELNPQAMSDVHEITYTLENALEKIRDDLKELADTLEEVHLASERMDTEGVQKHGKAYLEQSRKLVK</sequence>
<reference evidence="3" key="1">
    <citation type="submission" date="2016-10" db="EMBL/GenBank/DDBJ databases">
        <authorList>
            <person name="Varghese N."/>
            <person name="Submissions S."/>
        </authorList>
    </citation>
    <scope>NUCLEOTIDE SEQUENCE [LARGE SCALE GENOMIC DNA]</scope>
    <source>
        <strain evidence="3">DSM 24213</strain>
    </source>
</reference>
<dbReference type="STRING" id="1720063.SAMN05216217_107131"/>
<name>A0A1I4RQV8_9GAMM</name>
<dbReference type="Pfam" id="PF20531">
    <property type="entry name" value="DUF6746"/>
    <property type="match status" value="1"/>
</dbReference>
<dbReference type="RefSeq" id="WP_093475507.1">
    <property type="nucleotide sequence ID" value="NZ_FOUI01000007.1"/>
</dbReference>
<keyword evidence="1" id="KW-0732">Signal</keyword>
<dbReference type="AlphaFoldDB" id="A0A1I4RQV8"/>
<protein>
    <recommendedName>
        <fullName evidence="4">Soluble cytochrome b562</fullName>
    </recommendedName>
</protein>
<dbReference type="InterPro" id="IPR046634">
    <property type="entry name" value="DUF6746"/>
</dbReference>
<evidence type="ECO:0008006" key="4">
    <source>
        <dbReference type="Google" id="ProtNLM"/>
    </source>
</evidence>
<feature type="chain" id="PRO_5017404978" description="Soluble cytochrome b562" evidence="1">
    <location>
        <begin position="23"/>
        <end position="123"/>
    </location>
</feature>
<organism evidence="2 3">
    <name type="scientific">Halopseudomonas yangmingensis</name>
    <dbReference type="NCBI Taxonomy" id="1720063"/>
    <lineage>
        <taxon>Bacteria</taxon>
        <taxon>Pseudomonadati</taxon>
        <taxon>Pseudomonadota</taxon>
        <taxon>Gammaproteobacteria</taxon>
        <taxon>Pseudomonadales</taxon>
        <taxon>Pseudomonadaceae</taxon>
        <taxon>Halopseudomonas</taxon>
    </lineage>
</organism>
<accession>A0A1I4RQV8</accession>
<dbReference type="Proteomes" id="UP000243629">
    <property type="component" value="Unassembled WGS sequence"/>
</dbReference>
<dbReference type="EMBL" id="FOUI01000007">
    <property type="protein sequence ID" value="SFM54585.1"/>
    <property type="molecule type" value="Genomic_DNA"/>
</dbReference>
<evidence type="ECO:0000256" key="1">
    <source>
        <dbReference type="SAM" id="SignalP"/>
    </source>
</evidence>